<evidence type="ECO:0000256" key="4">
    <source>
        <dbReference type="SAM" id="SignalP"/>
    </source>
</evidence>
<evidence type="ECO:0000313" key="6">
    <source>
        <dbReference type="RefSeq" id="XP_022139655.1"/>
    </source>
</evidence>
<evidence type="ECO:0000256" key="1">
    <source>
        <dbReference type="ARBA" id="ARBA00006010"/>
    </source>
</evidence>
<dbReference type="Proteomes" id="UP000504603">
    <property type="component" value="Unplaced"/>
</dbReference>
<feature type="signal peptide" evidence="4">
    <location>
        <begin position="1"/>
        <end position="22"/>
    </location>
</feature>
<feature type="region of interest" description="Disordered" evidence="3">
    <location>
        <begin position="149"/>
        <end position="178"/>
    </location>
</feature>
<reference evidence="6" key="1">
    <citation type="submission" date="2025-08" db="UniProtKB">
        <authorList>
            <consortium name="RefSeq"/>
        </authorList>
    </citation>
    <scope>IDENTIFICATION</scope>
    <source>
        <strain evidence="6">OHB3-1</strain>
    </source>
</reference>
<feature type="compositionally biased region" description="Basic and acidic residues" evidence="3">
    <location>
        <begin position="149"/>
        <end position="158"/>
    </location>
</feature>
<feature type="compositionally biased region" description="Basic residues" evidence="3">
    <location>
        <begin position="159"/>
        <end position="170"/>
    </location>
</feature>
<dbReference type="OrthoDB" id="2013942at2759"/>
<gene>
    <name evidence="6" type="primary">LOC111010504</name>
</gene>
<comment type="similarity">
    <text evidence="1">Belongs to the STIG1 family.</text>
</comment>
<keyword evidence="5" id="KW-1185">Reference proteome</keyword>
<dbReference type="Pfam" id="PF04885">
    <property type="entry name" value="Stig1"/>
    <property type="match status" value="1"/>
</dbReference>
<evidence type="ECO:0000256" key="3">
    <source>
        <dbReference type="SAM" id="MobiDB-lite"/>
    </source>
</evidence>
<proteinExistence type="inferred from homology"/>
<dbReference type="PANTHER" id="PTHR33227">
    <property type="entry name" value="STIGMA-SPECIFIC STIG1-LIKE PROTEIN 3"/>
    <property type="match status" value="1"/>
</dbReference>
<organism evidence="5 6">
    <name type="scientific">Momordica charantia</name>
    <name type="common">Bitter gourd</name>
    <name type="synonym">Balsam pear</name>
    <dbReference type="NCBI Taxonomy" id="3673"/>
    <lineage>
        <taxon>Eukaryota</taxon>
        <taxon>Viridiplantae</taxon>
        <taxon>Streptophyta</taxon>
        <taxon>Embryophyta</taxon>
        <taxon>Tracheophyta</taxon>
        <taxon>Spermatophyta</taxon>
        <taxon>Magnoliopsida</taxon>
        <taxon>eudicotyledons</taxon>
        <taxon>Gunneridae</taxon>
        <taxon>Pentapetalae</taxon>
        <taxon>rosids</taxon>
        <taxon>fabids</taxon>
        <taxon>Cucurbitales</taxon>
        <taxon>Cucurbitaceae</taxon>
        <taxon>Momordiceae</taxon>
        <taxon>Momordica</taxon>
    </lineage>
</organism>
<dbReference type="PANTHER" id="PTHR33227:SF48">
    <property type="entry name" value="STIGMA-SPECIFIC STIG1-LIKE PROTEIN 4"/>
    <property type="match status" value="1"/>
</dbReference>
<name>A0A6J1CCX1_MOMCH</name>
<protein>
    <submittedName>
        <fullName evidence="6">Stigma-specific STIG1-like protein 1</fullName>
    </submittedName>
</protein>
<sequence length="178" mass="20479">MHPFVAVGVVLVLVELSFLVRAEGFDGWRFGNNATVLAPSPWLRKKVIEEDYKNWFPKHGCSHKSCRKGGEDGRPERKKKMKCCKNRCVDVGSDVNNCGFCGRRCSFPRQCCRGLCVNTNKSKFNCGKCGHKCPFRIRCIYGMCGYGQDPRRPSESRWKPPHRPKDRHRLPPLYRRSS</sequence>
<dbReference type="RefSeq" id="XP_022139655.1">
    <property type="nucleotide sequence ID" value="XM_022283963.1"/>
</dbReference>
<accession>A0A6J1CCX1</accession>
<feature type="chain" id="PRO_5026935006" evidence="4">
    <location>
        <begin position="23"/>
        <end position="178"/>
    </location>
</feature>
<evidence type="ECO:0000313" key="5">
    <source>
        <dbReference type="Proteomes" id="UP000504603"/>
    </source>
</evidence>
<keyword evidence="2 4" id="KW-0732">Signal</keyword>
<dbReference type="AlphaFoldDB" id="A0A6J1CCX1"/>
<dbReference type="InterPro" id="IPR006969">
    <property type="entry name" value="Stig-like"/>
</dbReference>
<evidence type="ECO:0000256" key="2">
    <source>
        <dbReference type="ARBA" id="ARBA00022729"/>
    </source>
</evidence>
<dbReference type="KEGG" id="mcha:111010504"/>
<dbReference type="GeneID" id="111010504"/>